<feature type="transmembrane region" description="Helical" evidence="6">
    <location>
        <begin position="108"/>
        <end position="129"/>
    </location>
</feature>
<evidence type="ECO:0000256" key="3">
    <source>
        <dbReference type="ARBA" id="ARBA00022989"/>
    </source>
</evidence>
<dbReference type="EMBL" id="JALJOQ010000298">
    <property type="protein sequence ID" value="KAK9785600.1"/>
    <property type="molecule type" value="Genomic_DNA"/>
</dbReference>
<feature type="transmembrane region" description="Helical" evidence="6">
    <location>
        <begin position="73"/>
        <end position="96"/>
    </location>
</feature>
<keyword evidence="3 6" id="KW-1133">Transmembrane helix</keyword>
<feature type="transmembrane region" description="Helical" evidence="6">
    <location>
        <begin position="161"/>
        <end position="178"/>
    </location>
</feature>
<keyword evidence="4 6" id="KW-0472">Membrane</keyword>
<feature type="compositionally biased region" description="Basic and acidic residues" evidence="5">
    <location>
        <begin position="231"/>
        <end position="246"/>
    </location>
</feature>
<dbReference type="AlphaFoldDB" id="A0AAW1NLH7"/>
<evidence type="ECO:0008006" key="9">
    <source>
        <dbReference type="Google" id="ProtNLM"/>
    </source>
</evidence>
<evidence type="ECO:0000256" key="6">
    <source>
        <dbReference type="SAM" id="Phobius"/>
    </source>
</evidence>
<dbReference type="GO" id="GO:0016020">
    <property type="term" value="C:membrane"/>
    <property type="evidence" value="ECO:0007669"/>
    <property type="project" value="UniProtKB-SubCell"/>
</dbReference>
<feature type="transmembrane region" description="Helical" evidence="6">
    <location>
        <begin position="21"/>
        <end position="42"/>
    </location>
</feature>
<sequence length="285" mass="31551">MASRERGRGYWVRLLRLLLRLINTLLALVGLAMIGYSVYMFIKFKHTEFHPSNEQLMAAPPPPPGPHSRKAGFPWFIVGFGGMGALTFLTAWCGLLGVSYNNRSCLSIYSCLLGLLLLVQVTLAVAFFADDSWKKKLPHDDTGQAAAMEKFIRRKLAVCKWVGLGALAVQVVSMFLAFQLSSAQMHELDASSDDEEEVWGRRRPLMSQRTSSAAAESSSQSPMPGTTSPGGRREDPWSVRMRDKYGLDTAQFGYNPESEANTGRQVEAQPPAQPDEERGSRCSIM</sequence>
<evidence type="ECO:0000256" key="1">
    <source>
        <dbReference type="ARBA" id="ARBA00004141"/>
    </source>
</evidence>
<feature type="compositionally biased region" description="Low complexity" evidence="5">
    <location>
        <begin position="211"/>
        <end position="221"/>
    </location>
</feature>
<dbReference type="Pfam" id="PF00335">
    <property type="entry name" value="Tetraspanin"/>
    <property type="match status" value="1"/>
</dbReference>
<dbReference type="InterPro" id="IPR018499">
    <property type="entry name" value="Tetraspanin/Peripherin"/>
</dbReference>
<proteinExistence type="predicted"/>
<evidence type="ECO:0000256" key="5">
    <source>
        <dbReference type="SAM" id="MobiDB-lite"/>
    </source>
</evidence>
<feature type="compositionally biased region" description="Basic and acidic residues" evidence="5">
    <location>
        <begin position="275"/>
        <end position="285"/>
    </location>
</feature>
<reference evidence="7 8" key="1">
    <citation type="journal article" date="2024" name="Nat. Commun.">
        <title>Phylogenomics reveals the evolutionary origins of lichenization in chlorophyte algae.</title>
        <authorList>
            <person name="Puginier C."/>
            <person name="Libourel C."/>
            <person name="Otte J."/>
            <person name="Skaloud P."/>
            <person name="Haon M."/>
            <person name="Grisel S."/>
            <person name="Petersen M."/>
            <person name="Berrin J.G."/>
            <person name="Delaux P.M."/>
            <person name="Dal Grande F."/>
            <person name="Keller J."/>
        </authorList>
    </citation>
    <scope>NUCLEOTIDE SEQUENCE [LARGE SCALE GENOMIC DNA]</scope>
    <source>
        <strain evidence="7 8">SAG 2036</strain>
    </source>
</reference>
<keyword evidence="2 6" id="KW-0812">Transmembrane</keyword>
<gene>
    <name evidence="7" type="ORF">WJX73_008891</name>
</gene>
<evidence type="ECO:0000313" key="7">
    <source>
        <dbReference type="EMBL" id="KAK9785600.1"/>
    </source>
</evidence>
<organism evidence="7 8">
    <name type="scientific">Symbiochloris irregularis</name>
    <dbReference type="NCBI Taxonomy" id="706552"/>
    <lineage>
        <taxon>Eukaryota</taxon>
        <taxon>Viridiplantae</taxon>
        <taxon>Chlorophyta</taxon>
        <taxon>core chlorophytes</taxon>
        <taxon>Trebouxiophyceae</taxon>
        <taxon>Trebouxiales</taxon>
        <taxon>Trebouxiaceae</taxon>
        <taxon>Symbiochloris</taxon>
    </lineage>
</organism>
<protein>
    <recommendedName>
        <fullName evidence="9">Tetraspanin</fullName>
    </recommendedName>
</protein>
<evidence type="ECO:0000256" key="4">
    <source>
        <dbReference type="ARBA" id="ARBA00023136"/>
    </source>
</evidence>
<comment type="subcellular location">
    <subcellularLocation>
        <location evidence="1">Membrane</location>
        <topology evidence="1">Multi-pass membrane protein</topology>
    </subcellularLocation>
</comment>
<evidence type="ECO:0000256" key="2">
    <source>
        <dbReference type="ARBA" id="ARBA00022692"/>
    </source>
</evidence>
<evidence type="ECO:0000313" key="8">
    <source>
        <dbReference type="Proteomes" id="UP001465755"/>
    </source>
</evidence>
<comment type="caution">
    <text evidence="7">The sequence shown here is derived from an EMBL/GenBank/DDBJ whole genome shotgun (WGS) entry which is preliminary data.</text>
</comment>
<dbReference type="Proteomes" id="UP001465755">
    <property type="component" value="Unassembled WGS sequence"/>
</dbReference>
<feature type="region of interest" description="Disordered" evidence="5">
    <location>
        <begin position="205"/>
        <end position="285"/>
    </location>
</feature>
<accession>A0AAW1NLH7</accession>
<keyword evidence="8" id="KW-1185">Reference proteome</keyword>
<name>A0AAW1NLH7_9CHLO</name>